<protein>
    <submittedName>
        <fullName evidence="2">Uncharacterized protein</fullName>
    </submittedName>
</protein>
<comment type="caution">
    <text evidence="2">The sequence shown here is derived from an EMBL/GenBank/DDBJ whole genome shotgun (WGS) entry which is preliminary data.</text>
</comment>
<name>A0ABQ9HQ48_9NEOP</name>
<feature type="compositionally biased region" description="Basic and acidic residues" evidence="1">
    <location>
        <begin position="133"/>
        <end position="154"/>
    </location>
</feature>
<gene>
    <name evidence="2" type="ORF">PR048_012710</name>
</gene>
<organism evidence="2 3">
    <name type="scientific">Dryococelus australis</name>
    <dbReference type="NCBI Taxonomy" id="614101"/>
    <lineage>
        <taxon>Eukaryota</taxon>
        <taxon>Metazoa</taxon>
        <taxon>Ecdysozoa</taxon>
        <taxon>Arthropoda</taxon>
        <taxon>Hexapoda</taxon>
        <taxon>Insecta</taxon>
        <taxon>Pterygota</taxon>
        <taxon>Neoptera</taxon>
        <taxon>Polyneoptera</taxon>
        <taxon>Phasmatodea</taxon>
        <taxon>Verophasmatodea</taxon>
        <taxon>Anareolatae</taxon>
        <taxon>Phasmatidae</taxon>
        <taxon>Eurycanthinae</taxon>
        <taxon>Dryococelus</taxon>
    </lineage>
</organism>
<evidence type="ECO:0000313" key="3">
    <source>
        <dbReference type="Proteomes" id="UP001159363"/>
    </source>
</evidence>
<sequence length="222" mass="25757">MKKKIDIQELRPMPLHIIEAPFSQREKLISLSSIAGIKVTMEPYFKDKKPLQCKKCQGFGHNSSCCRQEDKFVSMQETITAKCTQGTLMPTSQSSVRTVENLIQKEIGIAETQFQEQIKYNTKRIVGNNTLKHLQDTKEERSRKSKHLPDTTKERSRKKQPISETETDEGLDVEKVAEEETNSQNQADNRKNLESRPAKTRQRDYKFQKFMEDESIDLAYIK</sequence>
<reference evidence="2 3" key="1">
    <citation type="submission" date="2023-02" db="EMBL/GenBank/DDBJ databases">
        <title>LHISI_Scaffold_Assembly.</title>
        <authorList>
            <person name="Stuart O.P."/>
            <person name="Cleave R."/>
            <person name="Magrath M.J.L."/>
            <person name="Mikheyev A.S."/>
        </authorList>
    </citation>
    <scope>NUCLEOTIDE SEQUENCE [LARGE SCALE GENOMIC DNA]</scope>
    <source>
        <strain evidence="2">Daus_M_001</strain>
        <tissue evidence="2">Leg muscle</tissue>
    </source>
</reference>
<keyword evidence="3" id="KW-1185">Reference proteome</keyword>
<evidence type="ECO:0000313" key="2">
    <source>
        <dbReference type="EMBL" id="KAJ8886499.1"/>
    </source>
</evidence>
<accession>A0ABQ9HQ48</accession>
<proteinExistence type="predicted"/>
<evidence type="ECO:0000256" key="1">
    <source>
        <dbReference type="SAM" id="MobiDB-lite"/>
    </source>
</evidence>
<dbReference type="Proteomes" id="UP001159363">
    <property type="component" value="Chromosome X"/>
</dbReference>
<feature type="compositionally biased region" description="Basic and acidic residues" evidence="1">
    <location>
        <begin position="188"/>
        <end position="206"/>
    </location>
</feature>
<feature type="region of interest" description="Disordered" evidence="1">
    <location>
        <begin position="131"/>
        <end position="206"/>
    </location>
</feature>
<dbReference type="EMBL" id="JARBHB010000004">
    <property type="protein sequence ID" value="KAJ8886499.1"/>
    <property type="molecule type" value="Genomic_DNA"/>
</dbReference>